<dbReference type="AlphaFoldDB" id="A0A430K6R2"/>
<protein>
    <submittedName>
        <fullName evidence="2">SusD/RagB family nutrient-binding outer membrane lipoprotein</fullName>
    </submittedName>
</protein>
<feature type="signal peptide" evidence="1">
    <location>
        <begin position="1"/>
        <end position="27"/>
    </location>
</feature>
<feature type="chain" id="PRO_5019535799" evidence="1">
    <location>
        <begin position="28"/>
        <end position="567"/>
    </location>
</feature>
<dbReference type="PROSITE" id="PS51257">
    <property type="entry name" value="PROKAR_LIPOPROTEIN"/>
    <property type="match status" value="1"/>
</dbReference>
<evidence type="ECO:0000313" key="2">
    <source>
        <dbReference type="EMBL" id="RTE54745.1"/>
    </source>
</evidence>
<comment type="caution">
    <text evidence="2">The sequence shown here is derived from an EMBL/GenBank/DDBJ whole genome shotgun (WGS) entry which is preliminary data.</text>
</comment>
<organism evidence="2 3">
    <name type="scientific">Arenibacter aquaticus</name>
    <dbReference type="NCBI Taxonomy" id="2489054"/>
    <lineage>
        <taxon>Bacteria</taxon>
        <taxon>Pseudomonadati</taxon>
        <taxon>Bacteroidota</taxon>
        <taxon>Flavobacteriia</taxon>
        <taxon>Flavobacteriales</taxon>
        <taxon>Flavobacteriaceae</taxon>
        <taxon>Arenibacter</taxon>
    </lineage>
</organism>
<sequence>MKLIQNIAIRFLLVPLLLVVSCDNDLAEINENPNGIEPSMADPNLLMSTVMTGLATSTTSRGYANDTGNAAQYTQRDSWSSNRYDWETGSIWSSNYGLLRTNKVAYDRAVELGLPFHEGVTLILKSMLFGNLTDYYGDIPYSDALKGTEAEGELPAYDTQETVYKGIIADLETASSLLGADSYEGVVEDQDVFYGGDASKWQKLANSLALRYYMRLSEKLPSFAEAGVTSTLSKPLISDIDDELVLAYIGGTSNQSWPNSGQFGTASDFHRVKPCTTMTDKLKELEDPRIDIWFAPVEVPTKVVPPAEVPGGGPVAEVDGIRYITDEVLVDEDILGNLYAIYSPDTYAAELEAGKKLIDTSSVYVGLPVAVSSIDPYEYNYNADGSRGGTNAYVSLMNEVFNQKDDGGNLLKARLFSYAELSFLKAEAAVRGWGSDAEGNYLEGIKASLEVWGVGDTYSDYITNTGVAFNGTLEQIMEQKWIANMFNGDEAYLDWRRTGLPDLSAGPFAREDVMPLRFIYPSDELNINTTNYNAGAASLEETPYSTTDPNDSPYARPWIVQGVSTPW</sequence>
<dbReference type="SUPFAM" id="SSF48452">
    <property type="entry name" value="TPR-like"/>
    <property type="match status" value="1"/>
</dbReference>
<dbReference type="RefSeq" id="WP_126161476.1">
    <property type="nucleotide sequence ID" value="NZ_RQPJ01000002.1"/>
</dbReference>
<gene>
    <name evidence="2" type="ORF">EHW67_06150</name>
</gene>
<dbReference type="InterPro" id="IPR011990">
    <property type="entry name" value="TPR-like_helical_dom_sf"/>
</dbReference>
<reference evidence="2 3" key="1">
    <citation type="submission" date="2018-11" db="EMBL/GenBank/DDBJ databases">
        <title>Arenibacter aquaticus sp.nov., a marine bacterium isolated from surface seawater in the South China Sea.</title>
        <authorList>
            <person name="Guo J."/>
            <person name="Sun J."/>
        </authorList>
    </citation>
    <scope>NUCLEOTIDE SEQUENCE [LARGE SCALE GENOMIC DNA]</scope>
    <source>
        <strain evidence="2 3">GUO666</strain>
    </source>
</reference>
<dbReference type="EMBL" id="RQPJ01000002">
    <property type="protein sequence ID" value="RTE54745.1"/>
    <property type="molecule type" value="Genomic_DNA"/>
</dbReference>
<keyword evidence="1" id="KW-0732">Signal</keyword>
<proteinExistence type="predicted"/>
<keyword evidence="3" id="KW-1185">Reference proteome</keyword>
<accession>A0A430K6R2</accession>
<dbReference type="Pfam" id="PF12771">
    <property type="entry name" value="SusD-like_2"/>
    <property type="match status" value="2"/>
</dbReference>
<dbReference type="Proteomes" id="UP000267585">
    <property type="component" value="Unassembled WGS sequence"/>
</dbReference>
<dbReference type="Gene3D" id="1.25.40.390">
    <property type="match status" value="2"/>
</dbReference>
<evidence type="ECO:0000256" key="1">
    <source>
        <dbReference type="SAM" id="SignalP"/>
    </source>
</evidence>
<keyword evidence="2" id="KW-0449">Lipoprotein</keyword>
<evidence type="ECO:0000313" key="3">
    <source>
        <dbReference type="Proteomes" id="UP000267585"/>
    </source>
</evidence>
<name>A0A430K6R2_9FLAO</name>
<dbReference type="OrthoDB" id="725917at2"/>
<dbReference type="InterPro" id="IPR041662">
    <property type="entry name" value="SusD-like_2"/>
</dbReference>